<keyword evidence="1" id="KW-1133">Transmembrane helix</keyword>
<accession>A0A7M4DQU3</accession>
<dbReference type="EMBL" id="CACRYJ010000064">
    <property type="protein sequence ID" value="VZO39837.1"/>
    <property type="molecule type" value="Genomic_DNA"/>
</dbReference>
<comment type="caution">
    <text evidence="2">The sequence shown here is derived from an EMBL/GenBank/DDBJ whole genome shotgun (WGS) entry which is preliminary data.</text>
</comment>
<sequence length="74" mass="7446">MNAAQVVGSIADVFTWTTLPIGLLCILVAATAKAWLRGAPEPSAISTLRLVGGLLVGVGLLSIVVSVVLTFVGG</sequence>
<dbReference type="RefSeq" id="WP_156743133.1">
    <property type="nucleotide sequence ID" value="NZ_CACRYJ010000064.1"/>
</dbReference>
<keyword evidence="1" id="KW-0812">Transmembrane</keyword>
<gene>
    <name evidence="2" type="ORF">HALOF300_04534</name>
</gene>
<name>A0A7M4DQU3_9MICO</name>
<evidence type="ECO:0000313" key="2">
    <source>
        <dbReference type="EMBL" id="VZO39837.1"/>
    </source>
</evidence>
<reference evidence="2 3" key="1">
    <citation type="submission" date="2019-11" db="EMBL/GenBank/DDBJ databases">
        <authorList>
            <person name="Criscuolo A."/>
        </authorList>
    </citation>
    <scope>NUCLEOTIDE SEQUENCE [LARGE SCALE GENOMIC DNA]</scope>
    <source>
        <strain evidence="2">CIP111667</strain>
    </source>
</reference>
<feature type="transmembrane region" description="Helical" evidence="1">
    <location>
        <begin position="13"/>
        <end position="36"/>
    </location>
</feature>
<evidence type="ECO:0000313" key="3">
    <source>
        <dbReference type="Proteomes" id="UP000419743"/>
    </source>
</evidence>
<organism evidence="2 3">
    <name type="scientific">Occultella aeris</name>
    <dbReference type="NCBI Taxonomy" id="2761496"/>
    <lineage>
        <taxon>Bacteria</taxon>
        <taxon>Bacillati</taxon>
        <taxon>Actinomycetota</taxon>
        <taxon>Actinomycetes</taxon>
        <taxon>Micrococcales</taxon>
        <taxon>Ruaniaceae</taxon>
        <taxon>Occultella</taxon>
    </lineage>
</organism>
<keyword evidence="3" id="KW-1185">Reference proteome</keyword>
<evidence type="ECO:0000256" key="1">
    <source>
        <dbReference type="SAM" id="Phobius"/>
    </source>
</evidence>
<dbReference type="AlphaFoldDB" id="A0A7M4DQU3"/>
<keyword evidence="1" id="KW-0472">Membrane</keyword>
<feature type="transmembrane region" description="Helical" evidence="1">
    <location>
        <begin position="48"/>
        <end position="72"/>
    </location>
</feature>
<proteinExistence type="predicted"/>
<protein>
    <submittedName>
        <fullName evidence="2">Uncharacterized protein</fullName>
    </submittedName>
</protein>
<dbReference type="Proteomes" id="UP000419743">
    <property type="component" value="Unassembled WGS sequence"/>
</dbReference>